<keyword evidence="3" id="KW-1185">Reference proteome</keyword>
<dbReference type="InterPro" id="IPR032477">
    <property type="entry name" value="Glyco_hydro_64"/>
</dbReference>
<dbReference type="Pfam" id="PF16483">
    <property type="entry name" value="Glyco_hydro_64"/>
    <property type="match status" value="1"/>
</dbReference>
<reference evidence="3" key="2">
    <citation type="submission" date="2015-01" db="EMBL/GenBank/DDBJ databases">
        <title>Evolutionary Origins and Diversification of the Mycorrhizal Mutualists.</title>
        <authorList>
            <consortium name="DOE Joint Genome Institute"/>
            <consortium name="Mycorrhizal Genomics Consortium"/>
            <person name="Kohler A."/>
            <person name="Kuo A."/>
            <person name="Nagy L.G."/>
            <person name="Floudas D."/>
            <person name="Copeland A."/>
            <person name="Barry K.W."/>
            <person name="Cichocki N."/>
            <person name="Veneault-Fourrey C."/>
            <person name="LaButti K."/>
            <person name="Lindquist E.A."/>
            <person name="Lipzen A."/>
            <person name="Lundell T."/>
            <person name="Morin E."/>
            <person name="Murat C."/>
            <person name="Riley R."/>
            <person name="Ohm R."/>
            <person name="Sun H."/>
            <person name="Tunlid A."/>
            <person name="Henrissat B."/>
            <person name="Grigoriev I.V."/>
            <person name="Hibbett D.S."/>
            <person name="Martin F."/>
        </authorList>
    </citation>
    <scope>NUCLEOTIDE SEQUENCE [LARGE SCALE GENOMIC DNA]</scope>
    <source>
        <strain evidence="3">Zn</strain>
    </source>
</reference>
<feature type="domain" description="GH64" evidence="1">
    <location>
        <begin position="1"/>
        <end position="369"/>
    </location>
</feature>
<name>A0A0C3H6X7_OIDMZ</name>
<evidence type="ECO:0000259" key="1">
    <source>
        <dbReference type="PROSITE" id="PS52006"/>
    </source>
</evidence>
<evidence type="ECO:0000313" key="3">
    <source>
        <dbReference type="Proteomes" id="UP000054321"/>
    </source>
</evidence>
<dbReference type="Proteomes" id="UP000054321">
    <property type="component" value="Unassembled WGS sequence"/>
</dbReference>
<dbReference type="InterPro" id="IPR037176">
    <property type="entry name" value="Osmotin/thaumatin-like_sf"/>
</dbReference>
<dbReference type="PANTHER" id="PTHR38165:SF1">
    <property type="entry name" value="GLUCANASE B"/>
    <property type="match status" value="1"/>
</dbReference>
<dbReference type="GO" id="GO:0016787">
    <property type="term" value="F:hydrolase activity"/>
    <property type="evidence" value="ECO:0007669"/>
    <property type="project" value="UniProtKB-KW"/>
</dbReference>
<keyword evidence="2" id="KW-0378">Hydrolase</keyword>
<dbReference type="InterPro" id="IPR042517">
    <property type="entry name" value="Glyco_hydro_64_N_2"/>
</dbReference>
<organism evidence="2 3">
    <name type="scientific">Oidiodendron maius (strain Zn)</name>
    <dbReference type="NCBI Taxonomy" id="913774"/>
    <lineage>
        <taxon>Eukaryota</taxon>
        <taxon>Fungi</taxon>
        <taxon>Dikarya</taxon>
        <taxon>Ascomycota</taxon>
        <taxon>Pezizomycotina</taxon>
        <taxon>Leotiomycetes</taxon>
        <taxon>Leotiomycetes incertae sedis</taxon>
        <taxon>Myxotrichaceae</taxon>
        <taxon>Oidiodendron</taxon>
    </lineage>
</organism>
<dbReference type="InterPro" id="IPR037398">
    <property type="entry name" value="Glyco_hydro_64_fam"/>
</dbReference>
<sequence length="369" mass="40009">MPPTLNIGIHNKIDSDQVYAYVTGLALDNGNHVCLIKSDAESPYYPQSPNHPCAPLSENCSISLGPKGSITTITIPQLAGGRIWFSVGKELTFLVNPGPALVEPSVTNPSDPNIHIEWTFCEFTFANGQLYANISYVDFVSLPVSMSMTPEDGKVQSVLGLKADGLSVICAGLEEQSRRDASDWQKLIFESQGKKIRVLSPNNGIVMNGGNMFQGYYDSYVNDVWRRYSTCDLTVNTQAQWGKLIARVSDDSLKFEGIGAFGKPSTSDVFSCSTGPFSSNAGALGPLTARLCAGLNRSTLLSNNVHPDNEKVCEYYKHKITNHYARLVHEANIDGRGYAFPYDDVPAPGGIDQSGFVNGCPKSFTVTIG</sequence>
<dbReference type="CDD" id="cd09220">
    <property type="entry name" value="GH64-GluB-like"/>
    <property type="match status" value="1"/>
</dbReference>
<dbReference type="Gene3D" id="3.30.920.50">
    <property type="entry name" value="Beta-1,3-glucanase, C-terminal domain"/>
    <property type="match status" value="1"/>
</dbReference>
<proteinExistence type="predicted"/>
<dbReference type="EMBL" id="KN832881">
    <property type="protein sequence ID" value="KIM98136.1"/>
    <property type="molecule type" value="Genomic_DNA"/>
</dbReference>
<dbReference type="STRING" id="913774.A0A0C3H6X7"/>
<protein>
    <submittedName>
        <fullName evidence="2">Glycoside hydrolase family 64 protein</fullName>
    </submittedName>
</protein>
<dbReference type="PROSITE" id="PS52006">
    <property type="entry name" value="GH64"/>
    <property type="match status" value="1"/>
</dbReference>
<dbReference type="OrthoDB" id="10058186at2759"/>
<evidence type="ECO:0000313" key="2">
    <source>
        <dbReference type="EMBL" id="KIM98136.1"/>
    </source>
</evidence>
<dbReference type="HOGENOM" id="CLU_032886_2_0_1"/>
<accession>A0A0C3H6X7</accession>
<reference evidence="2 3" key="1">
    <citation type="submission" date="2014-04" db="EMBL/GenBank/DDBJ databases">
        <authorList>
            <consortium name="DOE Joint Genome Institute"/>
            <person name="Kuo A."/>
            <person name="Martino E."/>
            <person name="Perotto S."/>
            <person name="Kohler A."/>
            <person name="Nagy L.G."/>
            <person name="Floudas D."/>
            <person name="Copeland A."/>
            <person name="Barry K.W."/>
            <person name="Cichocki N."/>
            <person name="Veneault-Fourrey C."/>
            <person name="LaButti K."/>
            <person name="Lindquist E.A."/>
            <person name="Lipzen A."/>
            <person name="Lundell T."/>
            <person name="Morin E."/>
            <person name="Murat C."/>
            <person name="Sun H."/>
            <person name="Tunlid A."/>
            <person name="Henrissat B."/>
            <person name="Grigoriev I.V."/>
            <person name="Hibbett D.S."/>
            <person name="Martin F."/>
            <person name="Nordberg H.P."/>
            <person name="Cantor M.N."/>
            <person name="Hua S.X."/>
        </authorList>
    </citation>
    <scope>NUCLEOTIDE SEQUENCE [LARGE SCALE GENOMIC DNA]</scope>
    <source>
        <strain evidence="2 3">Zn</strain>
    </source>
</reference>
<dbReference type="Gene3D" id="2.60.110.10">
    <property type="entry name" value="Thaumatin"/>
    <property type="match status" value="1"/>
</dbReference>
<dbReference type="AlphaFoldDB" id="A0A0C3H6X7"/>
<dbReference type="InParanoid" id="A0A0C3H6X7"/>
<dbReference type="PANTHER" id="PTHR38165">
    <property type="match status" value="1"/>
</dbReference>
<gene>
    <name evidence="2" type="ORF">OIDMADRAFT_203677</name>
</gene>